<keyword evidence="2" id="KW-1133">Transmembrane helix</keyword>
<evidence type="ECO:0000313" key="4">
    <source>
        <dbReference type="Proteomes" id="UP001303046"/>
    </source>
</evidence>
<dbReference type="EMBL" id="JAVFWL010000002">
    <property type="protein sequence ID" value="KAK6735865.1"/>
    <property type="molecule type" value="Genomic_DNA"/>
</dbReference>
<feature type="transmembrane region" description="Helical" evidence="2">
    <location>
        <begin position="164"/>
        <end position="183"/>
    </location>
</feature>
<keyword evidence="2" id="KW-0472">Membrane</keyword>
<dbReference type="InterPro" id="IPR038991">
    <property type="entry name" value="CAAP1"/>
</dbReference>
<evidence type="ECO:0000313" key="3">
    <source>
        <dbReference type="EMBL" id="KAK6735865.1"/>
    </source>
</evidence>
<reference evidence="3 4" key="1">
    <citation type="submission" date="2023-08" db="EMBL/GenBank/DDBJ databases">
        <title>A Necator americanus chromosomal reference genome.</title>
        <authorList>
            <person name="Ilik V."/>
            <person name="Petrzelkova K.J."/>
            <person name="Pardy F."/>
            <person name="Fuh T."/>
            <person name="Niatou-Singa F.S."/>
            <person name="Gouil Q."/>
            <person name="Baker L."/>
            <person name="Ritchie M.E."/>
            <person name="Jex A.R."/>
            <person name="Gazzola D."/>
            <person name="Li H."/>
            <person name="Toshio Fujiwara R."/>
            <person name="Zhan B."/>
            <person name="Aroian R.V."/>
            <person name="Pafco B."/>
            <person name="Schwarz E.M."/>
        </authorList>
    </citation>
    <scope>NUCLEOTIDE SEQUENCE [LARGE SCALE GENOMIC DNA]</scope>
    <source>
        <strain evidence="3 4">Aroian</strain>
        <tissue evidence="3">Whole animal</tissue>
    </source>
</reference>
<dbReference type="Pfam" id="PF15335">
    <property type="entry name" value="CAAP1"/>
    <property type="match status" value="1"/>
</dbReference>
<keyword evidence="2" id="KW-0812">Transmembrane</keyword>
<dbReference type="Proteomes" id="UP001303046">
    <property type="component" value="Unassembled WGS sequence"/>
</dbReference>
<accession>A0ABR1CCN3</accession>
<sequence length="186" mass="20496">MQGCHESVLAQQKQGVHPLNPPASLGKHKTSIDVGFNHIEMPKQKHKGLCRLHTSFANFTGKVCSLKIRSSCDNHRGQKISRRSRPRSPLPDNVDISTPLSSLASDHEALVTAAVNFVGWNGVVPMLPPCLQGRSRNDVILLVSDELDGMSEKRIFRILQGIDVLLLVIVAIVQILFCSRFSLLVC</sequence>
<organism evidence="3 4">
    <name type="scientific">Necator americanus</name>
    <name type="common">Human hookworm</name>
    <dbReference type="NCBI Taxonomy" id="51031"/>
    <lineage>
        <taxon>Eukaryota</taxon>
        <taxon>Metazoa</taxon>
        <taxon>Ecdysozoa</taxon>
        <taxon>Nematoda</taxon>
        <taxon>Chromadorea</taxon>
        <taxon>Rhabditida</taxon>
        <taxon>Rhabditina</taxon>
        <taxon>Rhabditomorpha</taxon>
        <taxon>Strongyloidea</taxon>
        <taxon>Ancylostomatidae</taxon>
        <taxon>Bunostominae</taxon>
        <taxon>Necator</taxon>
    </lineage>
</organism>
<evidence type="ECO:0000256" key="2">
    <source>
        <dbReference type="SAM" id="Phobius"/>
    </source>
</evidence>
<feature type="region of interest" description="Disordered" evidence="1">
    <location>
        <begin position="1"/>
        <end position="27"/>
    </location>
</feature>
<proteinExistence type="predicted"/>
<name>A0ABR1CCN3_NECAM</name>
<protein>
    <submittedName>
        <fullName evidence="3">Uncharacterized protein</fullName>
    </submittedName>
</protein>
<comment type="caution">
    <text evidence="3">The sequence shown here is derived from an EMBL/GenBank/DDBJ whole genome shotgun (WGS) entry which is preliminary data.</text>
</comment>
<evidence type="ECO:0000256" key="1">
    <source>
        <dbReference type="SAM" id="MobiDB-lite"/>
    </source>
</evidence>
<gene>
    <name evidence="3" type="primary">Necator_chrII.g6659</name>
    <name evidence="3" type="ORF">RB195_018866</name>
</gene>
<keyword evidence="4" id="KW-1185">Reference proteome</keyword>